<name>W7AZX0_9LIST</name>
<evidence type="ECO:0000313" key="5">
    <source>
        <dbReference type="Proteomes" id="UP000019246"/>
    </source>
</evidence>
<dbReference type="InterPro" id="IPR016191">
    <property type="entry name" value="Ribonuclease/ribotoxin"/>
</dbReference>
<dbReference type="GO" id="GO:0004521">
    <property type="term" value="F:RNA endonuclease activity"/>
    <property type="evidence" value="ECO:0007669"/>
    <property type="project" value="InterPro"/>
</dbReference>
<keyword evidence="1" id="KW-0540">Nuclease</keyword>
<comment type="caution">
    <text evidence="4">The sequence shown here is derived from an EMBL/GenBank/DDBJ whole genome shotgun (WGS) entry which is preliminary data.</text>
</comment>
<dbReference type="GO" id="GO:0016787">
    <property type="term" value="F:hydrolase activity"/>
    <property type="evidence" value="ECO:0007669"/>
    <property type="project" value="UniProtKB-KW"/>
</dbReference>
<feature type="region of interest" description="Disordered" evidence="3">
    <location>
        <begin position="1"/>
        <end position="42"/>
    </location>
</feature>
<dbReference type="Gene3D" id="3.10.450.30">
    <property type="entry name" value="Microbial ribonucleases"/>
    <property type="match status" value="1"/>
</dbReference>
<sequence>MEDSYRKYDKNGWKGNVEGQTAGTKAGKTYRNGDEKLPSIDKNGEKIKYKEFDVNDKLPDSNRDSERFVKGSDGSIYYTDDHYKNFVKVK</sequence>
<dbReference type="STRING" id="1265818.MAQA_03956"/>
<protein>
    <submittedName>
        <fullName evidence="4">Putative guanyl-specific ribonuclease</fullName>
    </submittedName>
</protein>
<dbReference type="EMBL" id="AOCG01000004">
    <property type="protein sequence ID" value="EUJ20554.1"/>
    <property type="molecule type" value="Genomic_DNA"/>
</dbReference>
<dbReference type="InterPro" id="IPR000026">
    <property type="entry name" value="N1-like"/>
</dbReference>
<dbReference type="Pfam" id="PF00545">
    <property type="entry name" value="Ribonuclease"/>
    <property type="match status" value="1"/>
</dbReference>
<dbReference type="Proteomes" id="UP000019246">
    <property type="component" value="Unassembled WGS sequence"/>
</dbReference>
<evidence type="ECO:0000313" key="4">
    <source>
        <dbReference type="EMBL" id="EUJ20554.1"/>
    </source>
</evidence>
<dbReference type="OrthoDB" id="9803442at2"/>
<reference evidence="4 5" key="1">
    <citation type="journal article" date="2014" name="Int. J. Syst. Evol. Microbiol.">
        <title>Listeria floridensis sp. nov., Listeria aquatica sp. nov., Listeria cornellensis sp. nov., Listeria riparia sp. nov. and Listeria grandensis sp. nov., from agricultural and natural environments.</title>
        <authorList>
            <person name="den Bakker H.C."/>
            <person name="Warchocki S."/>
            <person name="Wright E.M."/>
            <person name="Allred A.F."/>
            <person name="Ahlstrom C."/>
            <person name="Manuel C.S."/>
            <person name="Stasiewicz M.J."/>
            <person name="Burrell A."/>
            <person name="Roof S."/>
            <person name="Strawn L."/>
            <person name="Fortes E.D."/>
            <person name="Nightingale K.K."/>
            <person name="Kephart D."/>
            <person name="Wiedmann M."/>
        </authorList>
    </citation>
    <scope>NUCLEOTIDE SEQUENCE [LARGE SCALE GENOMIC DNA]</scope>
    <source>
        <strain evidence="4 5">FSL S10-1188</strain>
    </source>
</reference>
<keyword evidence="2" id="KW-0378">Hydrolase</keyword>
<organism evidence="4 5">
    <name type="scientific">Listeria aquatica FSL S10-1188</name>
    <dbReference type="NCBI Taxonomy" id="1265818"/>
    <lineage>
        <taxon>Bacteria</taxon>
        <taxon>Bacillati</taxon>
        <taxon>Bacillota</taxon>
        <taxon>Bacilli</taxon>
        <taxon>Bacillales</taxon>
        <taxon>Listeriaceae</taxon>
        <taxon>Listeria</taxon>
    </lineage>
</organism>
<feature type="compositionally biased region" description="Basic and acidic residues" evidence="3">
    <location>
        <begin position="31"/>
        <end position="42"/>
    </location>
</feature>
<proteinExistence type="predicted"/>
<evidence type="ECO:0000256" key="3">
    <source>
        <dbReference type="SAM" id="MobiDB-lite"/>
    </source>
</evidence>
<dbReference type="AlphaFoldDB" id="W7AZX0"/>
<keyword evidence="5" id="KW-1185">Reference proteome</keyword>
<evidence type="ECO:0000256" key="2">
    <source>
        <dbReference type="ARBA" id="ARBA00022801"/>
    </source>
</evidence>
<dbReference type="SUPFAM" id="SSF53933">
    <property type="entry name" value="Microbial ribonucleases"/>
    <property type="match status" value="1"/>
</dbReference>
<dbReference type="GO" id="GO:0003723">
    <property type="term" value="F:RNA binding"/>
    <property type="evidence" value="ECO:0007669"/>
    <property type="project" value="InterPro"/>
</dbReference>
<gene>
    <name evidence="4" type="ORF">MAQA_03956</name>
</gene>
<accession>W7AZX0</accession>
<feature type="compositionally biased region" description="Basic and acidic residues" evidence="3">
    <location>
        <begin position="1"/>
        <end position="12"/>
    </location>
</feature>
<evidence type="ECO:0000256" key="1">
    <source>
        <dbReference type="ARBA" id="ARBA00022722"/>
    </source>
</evidence>